<comment type="similarity">
    <text evidence="1 2">Belongs to the enoyl-CoA hydratase/isomerase family.</text>
</comment>
<evidence type="ECO:0000256" key="1">
    <source>
        <dbReference type="ARBA" id="ARBA00005254"/>
    </source>
</evidence>
<keyword evidence="4" id="KW-1185">Reference proteome</keyword>
<dbReference type="EMBL" id="AWSO01001315">
    <property type="protein sequence ID" value="ESK84346.1"/>
    <property type="molecule type" value="Genomic_DNA"/>
</dbReference>
<protein>
    <submittedName>
        <fullName evidence="3">Enoyl-hydratase</fullName>
    </submittedName>
</protein>
<dbReference type="Proteomes" id="UP000017559">
    <property type="component" value="Unassembled WGS sequence"/>
</dbReference>
<evidence type="ECO:0000313" key="3">
    <source>
        <dbReference type="EMBL" id="ESK84346.1"/>
    </source>
</evidence>
<dbReference type="OrthoDB" id="2139957at2759"/>
<name>V2WUW8_MONRO</name>
<dbReference type="InterPro" id="IPR029045">
    <property type="entry name" value="ClpP/crotonase-like_dom_sf"/>
</dbReference>
<accession>V2WUW8</accession>
<dbReference type="GO" id="GO:0006635">
    <property type="term" value="P:fatty acid beta-oxidation"/>
    <property type="evidence" value="ECO:0007669"/>
    <property type="project" value="TreeGrafter"/>
</dbReference>
<proteinExistence type="inferred from homology"/>
<dbReference type="PANTHER" id="PTHR11941">
    <property type="entry name" value="ENOYL-COA HYDRATASE-RELATED"/>
    <property type="match status" value="1"/>
</dbReference>
<dbReference type="Pfam" id="PF00378">
    <property type="entry name" value="ECH_1"/>
    <property type="match status" value="1"/>
</dbReference>
<dbReference type="Gene3D" id="3.90.226.10">
    <property type="entry name" value="2-enoyl-CoA Hydratase, Chain A, domain 1"/>
    <property type="match status" value="1"/>
</dbReference>
<dbReference type="SUPFAM" id="SSF52096">
    <property type="entry name" value="ClpP/crotonase"/>
    <property type="match status" value="1"/>
</dbReference>
<evidence type="ECO:0000256" key="2">
    <source>
        <dbReference type="RuleBase" id="RU003707"/>
    </source>
</evidence>
<comment type="caution">
    <text evidence="3">The sequence shown here is derived from an EMBL/GenBank/DDBJ whole genome shotgun (WGS) entry which is preliminary data.</text>
</comment>
<dbReference type="PROSITE" id="PS00166">
    <property type="entry name" value="ENOYL_COA_HYDRATASE"/>
    <property type="match status" value="1"/>
</dbReference>
<organism evidence="3 4">
    <name type="scientific">Moniliophthora roreri (strain MCA 2997)</name>
    <name type="common">Cocoa frosty pod rot fungus</name>
    <name type="synonym">Crinipellis roreri</name>
    <dbReference type="NCBI Taxonomy" id="1381753"/>
    <lineage>
        <taxon>Eukaryota</taxon>
        <taxon>Fungi</taxon>
        <taxon>Dikarya</taxon>
        <taxon>Basidiomycota</taxon>
        <taxon>Agaricomycotina</taxon>
        <taxon>Agaricomycetes</taxon>
        <taxon>Agaricomycetidae</taxon>
        <taxon>Agaricales</taxon>
        <taxon>Marasmiineae</taxon>
        <taxon>Marasmiaceae</taxon>
        <taxon>Moniliophthora</taxon>
    </lineage>
</organism>
<dbReference type="CDD" id="cd06558">
    <property type="entry name" value="crotonase-like"/>
    <property type="match status" value="1"/>
</dbReference>
<dbReference type="InterPro" id="IPR001753">
    <property type="entry name" value="Enoyl-CoA_hydra/iso"/>
</dbReference>
<dbReference type="AlphaFoldDB" id="V2WUW8"/>
<dbReference type="PANTHER" id="PTHR11941:SF158">
    <property type="entry name" value="ENOYL-COA HYDRATASE (AFU_ORTHOLOGUE AFUA_2G10650)"/>
    <property type="match status" value="1"/>
</dbReference>
<sequence length="280" mass="30370">MTTNSSSPSPPPHSDQLIVSFPAEHVMLLTMNRPKSLNAMSPQMAKDLQVVLGWFNEEPSLWVVIVTGAGRAFCAGMDLIAWNKDQQSGQKNEQTRVMPHGFGSLSRREITKPIIAAVNGGAYGGGTEIVLNCDLVVAGEDAKFGLPEVKRGVYAGAGGIPRLAHIAGHQLASEMLLLGNPISAKDAYSRFGFVNRVVPVSDVVSTAVDLAKDICANSPDSVQTTKLGLLFAQKYDHDRAYRETVWAPETTRLYHGENIKEGLQSFTEKRAPTWKNPAKL</sequence>
<dbReference type="GO" id="GO:0003824">
    <property type="term" value="F:catalytic activity"/>
    <property type="evidence" value="ECO:0007669"/>
    <property type="project" value="InterPro"/>
</dbReference>
<dbReference type="STRING" id="1381753.V2WUW8"/>
<dbReference type="KEGG" id="mrr:Moror_10195"/>
<evidence type="ECO:0000313" key="4">
    <source>
        <dbReference type="Proteomes" id="UP000017559"/>
    </source>
</evidence>
<reference evidence="3 4" key="1">
    <citation type="journal article" date="2014" name="BMC Genomics">
        <title>Genome and secretome analysis of the hemibiotrophic fungal pathogen, Moniliophthora roreri, which causes frosty pod rot disease of cacao: mechanisms of the biotrophic and necrotrophic phases.</title>
        <authorList>
            <person name="Meinhardt L.W."/>
            <person name="Costa G.G.L."/>
            <person name="Thomazella D.P.T."/>
            <person name="Teixeira P.J.P.L."/>
            <person name="Carazzolle M.F."/>
            <person name="Schuster S.C."/>
            <person name="Carlson J.E."/>
            <person name="Guiltinan M.J."/>
            <person name="Mieczkowski P."/>
            <person name="Farmer A."/>
            <person name="Ramaraj T."/>
            <person name="Crozier J."/>
            <person name="Davis R.E."/>
            <person name="Shao J."/>
            <person name="Melnick R.L."/>
            <person name="Pereira G.A.G."/>
            <person name="Bailey B.A."/>
        </authorList>
    </citation>
    <scope>NUCLEOTIDE SEQUENCE [LARGE SCALE GENOMIC DNA]</scope>
    <source>
        <strain evidence="3 4">MCA 2997</strain>
    </source>
</reference>
<dbReference type="HOGENOM" id="CLU_009834_7_6_1"/>
<dbReference type="GO" id="GO:0005739">
    <property type="term" value="C:mitochondrion"/>
    <property type="evidence" value="ECO:0007669"/>
    <property type="project" value="TreeGrafter"/>
</dbReference>
<dbReference type="InterPro" id="IPR018376">
    <property type="entry name" value="Enoyl-CoA_hyd/isom_CS"/>
</dbReference>
<gene>
    <name evidence="3" type="ORF">Moror_10195</name>
</gene>